<dbReference type="GO" id="GO:0005524">
    <property type="term" value="F:ATP binding"/>
    <property type="evidence" value="ECO:0007669"/>
    <property type="project" value="InterPro"/>
</dbReference>
<evidence type="ECO:0000256" key="6">
    <source>
        <dbReference type="ARBA" id="ARBA00022776"/>
    </source>
</evidence>
<comment type="subcellular location">
    <subcellularLocation>
        <location evidence="2">Chromosome</location>
    </subcellularLocation>
    <subcellularLocation>
        <location evidence="1">Nucleus</location>
    </subcellularLocation>
</comment>
<dbReference type="Proteomes" id="UP000265515">
    <property type="component" value="Unassembled WGS sequence"/>
</dbReference>
<dbReference type="STRING" id="69332.A0A388JP20"/>
<keyword evidence="6" id="KW-0498">Mitosis</keyword>
<dbReference type="AlphaFoldDB" id="A0A388JP20"/>
<evidence type="ECO:0000256" key="9">
    <source>
        <dbReference type="ARBA" id="ARBA00023306"/>
    </source>
</evidence>
<evidence type="ECO:0000256" key="7">
    <source>
        <dbReference type="ARBA" id="ARBA00023054"/>
    </source>
</evidence>
<proteinExistence type="inferred from homology"/>
<dbReference type="Gene3D" id="1.20.1060.20">
    <property type="match status" value="1"/>
</dbReference>
<dbReference type="InterPro" id="IPR028468">
    <property type="entry name" value="Smc1_ABC"/>
</dbReference>
<sequence length="523" mass="59657">MPAMMKTTGSIHRIEVENFKSYKGHQVIGPFRNFTAIIGPNGSGKSNLMDAISFVLGVRSMQLRGSQLKDLIYTENDSVVNPLRRAYVKLVYRNGNGSGEELTFTRTITAAGSCEYRINERVASWDDYNAKMKSLGILLKARNFLVFQGDVESIAAKNPKELTAMFEQISGSEELRKSYEELEEQKKRAEERTMLAYQKKRSMVSERKQKKEQRDEAEKHLELVKKLKELRRENYLFQLFHIDKDIGSLMAEIETDNGDLREVAKAQYGVENAIKEKKKQQAVYMKKILDAERNIGRKKTDLDKKVNEMGHKKEAARYDVLKAKVEDIDNQLREAKADRRENERDVKMNAAIESLKRLFPGVRGRITELCRPTQRRYNLAVSIALGRNMDAIVVDDEKTARDCIQYLKEQRLSSMTFIPLQTIKIKPVQERMRTLGGTSKLVIDVIQFDPAYERAFIYACGNTLVCDGLDEAKRLGWGPERAKVVALDGTLIHKSGMMTGGLSGGMEAKAQRWDDQAVESMRN</sequence>
<feature type="coiled-coil region" evidence="10">
    <location>
        <begin position="172"/>
        <end position="233"/>
    </location>
</feature>
<dbReference type="GO" id="GO:0051301">
    <property type="term" value="P:cell division"/>
    <property type="evidence" value="ECO:0007669"/>
    <property type="project" value="UniProtKB-KW"/>
</dbReference>
<comment type="similarity">
    <text evidence="3">Belongs to the SMC family. SMC1 subfamily.</text>
</comment>
<feature type="coiled-coil region" evidence="10">
    <location>
        <begin position="318"/>
        <end position="345"/>
    </location>
</feature>
<dbReference type="GO" id="GO:0005634">
    <property type="term" value="C:nucleus"/>
    <property type="evidence" value="ECO:0007669"/>
    <property type="project" value="UniProtKB-SubCell"/>
</dbReference>
<keyword evidence="8" id="KW-0539">Nucleus</keyword>
<dbReference type="Gramene" id="GBG59523">
    <property type="protein sequence ID" value="GBG59523"/>
    <property type="gene ID" value="CBR_g38546"/>
</dbReference>
<dbReference type="OMA" id="HECTENE"/>
<organism evidence="12 13">
    <name type="scientific">Chara braunii</name>
    <name type="common">Braun's stonewort</name>
    <dbReference type="NCBI Taxonomy" id="69332"/>
    <lineage>
        <taxon>Eukaryota</taxon>
        <taxon>Viridiplantae</taxon>
        <taxon>Streptophyta</taxon>
        <taxon>Charophyceae</taxon>
        <taxon>Charales</taxon>
        <taxon>Characeae</taxon>
        <taxon>Chara</taxon>
    </lineage>
</organism>
<evidence type="ECO:0000259" key="11">
    <source>
        <dbReference type="SMART" id="SM00968"/>
    </source>
</evidence>
<evidence type="ECO:0000256" key="1">
    <source>
        <dbReference type="ARBA" id="ARBA00004123"/>
    </source>
</evidence>
<dbReference type="SMART" id="SM00968">
    <property type="entry name" value="SMC_hinge"/>
    <property type="match status" value="1"/>
</dbReference>
<dbReference type="Gene3D" id="3.40.50.300">
    <property type="entry name" value="P-loop containing nucleotide triphosphate hydrolases"/>
    <property type="match status" value="1"/>
</dbReference>
<keyword evidence="13" id="KW-1185">Reference proteome</keyword>
<dbReference type="EMBL" id="BFEA01000004">
    <property type="protein sequence ID" value="GBG59523.1"/>
    <property type="molecule type" value="Genomic_DNA"/>
</dbReference>
<evidence type="ECO:0000256" key="4">
    <source>
        <dbReference type="ARBA" id="ARBA00022454"/>
    </source>
</evidence>
<dbReference type="OrthoDB" id="5575062at2759"/>
<accession>A0A388JP20</accession>
<dbReference type="Gene3D" id="3.30.70.1620">
    <property type="match status" value="1"/>
</dbReference>
<evidence type="ECO:0000313" key="12">
    <source>
        <dbReference type="EMBL" id="GBG59523.1"/>
    </source>
</evidence>
<feature type="domain" description="SMC hinge" evidence="11">
    <location>
        <begin position="360"/>
        <end position="476"/>
    </location>
</feature>
<keyword evidence="7 10" id="KW-0175">Coiled coil</keyword>
<keyword evidence="4" id="KW-0158">Chromosome</keyword>
<protein>
    <recommendedName>
        <fullName evidence="11">SMC hinge domain-containing protein</fullName>
    </recommendedName>
</protein>
<evidence type="ECO:0000256" key="10">
    <source>
        <dbReference type="SAM" id="Coils"/>
    </source>
</evidence>
<dbReference type="CDD" id="cd03275">
    <property type="entry name" value="ABC_SMC1_euk"/>
    <property type="match status" value="1"/>
</dbReference>
<dbReference type="GO" id="GO:0051321">
    <property type="term" value="P:meiotic cell cycle"/>
    <property type="evidence" value="ECO:0007669"/>
    <property type="project" value="UniProtKB-KW"/>
</dbReference>
<evidence type="ECO:0000313" key="13">
    <source>
        <dbReference type="Proteomes" id="UP000265515"/>
    </source>
</evidence>
<dbReference type="InterPro" id="IPR003395">
    <property type="entry name" value="RecF/RecN/SMC_N"/>
</dbReference>
<evidence type="ECO:0000256" key="3">
    <source>
        <dbReference type="ARBA" id="ARBA00005597"/>
    </source>
</evidence>
<evidence type="ECO:0000256" key="5">
    <source>
        <dbReference type="ARBA" id="ARBA00022618"/>
    </source>
</evidence>
<dbReference type="GO" id="GO:0016887">
    <property type="term" value="F:ATP hydrolysis activity"/>
    <property type="evidence" value="ECO:0007669"/>
    <property type="project" value="InterPro"/>
</dbReference>
<dbReference type="Pfam" id="PF02463">
    <property type="entry name" value="SMC_N"/>
    <property type="match status" value="1"/>
</dbReference>
<dbReference type="SUPFAM" id="SSF52540">
    <property type="entry name" value="P-loop containing nucleoside triphosphate hydrolases"/>
    <property type="match status" value="1"/>
</dbReference>
<dbReference type="GO" id="GO:0008278">
    <property type="term" value="C:cohesin complex"/>
    <property type="evidence" value="ECO:0007669"/>
    <property type="project" value="InterPro"/>
</dbReference>
<comment type="caution">
    <text evidence="12">The sequence shown here is derived from an EMBL/GenBank/DDBJ whole genome shotgun (WGS) entry which is preliminary data.</text>
</comment>
<dbReference type="PANTHER" id="PTHR18937">
    <property type="entry name" value="STRUCTURAL MAINTENANCE OF CHROMOSOMES SMC FAMILY MEMBER"/>
    <property type="match status" value="1"/>
</dbReference>
<keyword evidence="9" id="KW-0131">Cell cycle</keyword>
<dbReference type="Pfam" id="PF06470">
    <property type="entry name" value="SMC_hinge"/>
    <property type="match status" value="1"/>
</dbReference>
<keyword evidence="5" id="KW-0132">Cell division</keyword>
<dbReference type="SUPFAM" id="SSF75553">
    <property type="entry name" value="Smc hinge domain"/>
    <property type="match status" value="1"/>
</dbReference>
<dbReference type="PANTHER" id="PTHR18937:SF12">
    <property type="entry name" value="STRUCTURAL MAINTENANCE OF CHROMOSOMES PROTEIN"/>
    <property type="match status" value="1"/>
</dbReference>
<gene>
    <name evidence="12" type="ORF">CBR_g38546</name>
</gene>
<dbReference type="InterPro" id="IPR027417">
    <property type="entry name" value="P-loop_NTPase"/>
</dbReference>
<evidence type="ECO:0000256" key="2">
    <source>
        <dbReference type="ARBA" id="ARBA00004286"/>
    </source>
</evidence>
<dbReference type="InterPro" id="IPR010935">
    <property type="entry name" value="SMC_hinge"/>
</dbReference>
<evidence type="ECO:0000256" key="8">
    <source>
        <dbReference type="ARBA" id="ARBA00023242"/>
    </source>
</evidence>
<dbReference type="GO" id="GO:0003677">
    <property type="term" value="F:DNA binding"/>
    <property type="evidence" value="ECO:0007669"/>
    <property type="project" value="TreeGrafter"/>
</dbReference>
<reference evidence="12 13" key="1">
    <citation type="journal article" date="2018" name="Cell">
        <title>The Chara Genome: Secondary Complexity and Implications for Plant Terrestrialization.</title>
        <authorList>
            <person name="Nishiyama T."/>
            <person name="Sakayama H."/>
            <person name="Vries J.D."/>
            <person name="Buschmann H."/>
            <person name="Saint-Marcoux D."/>
            <person name="Ullrich K.K."/>
            <person name="Haas F.B."/>
            <person name="Vanderstraeten L."/>
            <person name="Becker D."/>
            <person name="Lang D."/>
            <person name="Vosolsobe S."/>
            <person name="Rombauts S."/>
            <person name="Wilhelmsson P.K.I."/>
            <person name="Janitza P."/>
            <person name="Kern R."/>
            <person name="Heyl A."/>
            <person name="Rumpler F."/>
            <person name="Villalobos L.I.A.C."/>
            <person name="Clay J.M."/>
            <person name="Skokan R."/>
            <person name="Toyoda A."/>
            <person name="Suzuki Y."/>
            <person name="Kagoshima H."/>
            <person name="Schijlen E."/>
            <person name="Tajeshwar N."/>
            <person name="Catarino B."/>
            <person name="Hetherington A.J."/>
            <person name="Saltykova A."/>
            <person name="Bonnot C."/>
            <person name="Breuninger H."/>
            <person name="Symeonidi A."/>
            <person name="Radhakrishnan G.V."/>
            <person name="Van Nieuwerburgh F."/>
            <person name="Deforce D."/>
            <person name="Chang C."/>
            <person name="Karol K.G."/>
            <person name="Hedrich R."/>
            <person name="Ulvskov P."/>
            <person name="Glockner G."/>
            <person name="Delwiche C.F."/>
            <person name="Petrasek J."/>
            <person name="Van de Peer Y."/>
            <person name="Friml J."/>
            <person name="Beilby M."/>
            <person name="Dolan L."/>
            <person name="Kohara Y."/>
            <person name="Sugano S."/>
            <person name="Fujiyama A."/>
            <person name="Delaux P.-M."/>
            <person name="Quint M."/>
            <person name="TheiBen G."/>
            <person name="Hagemann M."/>
            <person name="Harholt J."/>
            <person name="Dunand C."/>
            <person name="Zachgo S."/>
            <person name="Langdale J."/>
            <person name="Maumus F."/>
            <person name="Straeten D.V.D."/>
            <person name="Gould S.B."/>
            <person name="Rensing S.A."/>
        </authorList>
    </citation>
    <scope>NUCLEOTIDE SEQUENCE [LARGE SCALE GENOMIC DNA]</scope>
    <source>
        <strain evidence="12 13">S276</strain>
    </source>
</reference>
<dbReference type="GO" id="GO:0007062">
    <property type="term" value="P:sister chromatid cohesion"/>
    <property type="evidence" value="ECO:0007669"/>
    <property type="project" value="InterPro"/>
</dbReference>
<name>A0A388JP20_CHABU</name>
<dbReference type="InterPro" id="IPR036277">
    <property type="entry name" value="SMC_hinge_sf"/>
</dbReference>